<name>A0AAV9T561_9PEZI</name>
<evidence type="ECO:0000313" key="3">
    <source>
        <dbReference type="Proteomes" id="UP001327957"/>
    </source>
</evidence>
<reference evidence="2 3" key="1">
    <citation type="submission" date="2023-04" db="EMBL/GenBank/DDBJ databases">
        <title>Colletotrichum tabacum stain YC1 causing leaf anthracnose on Nicotiana tabacum(L.) cv.</title>
        <authorList>
            <person name="Ji Z."/>
            <person name="Wang M."/>
            <person name="Zhang J."/>
            <person name="Wang N."/>
            <person name="Zhou Z."/>
        </authorList>
    </citation>
    <scope>NUCLEOTIDE SEQUENCE [LARGE SCALE GENOMIC DNA]</scope>
    <source>
        <strain evidence="2 3">YC1</strain>
    </source>
</reference>
<dbReference type="AlphaFoldDB" id="A0AAV9T561"/>
<feature type="transmembrane region" description="Helical" evidence="1">
    <location>
        <begin position="89"/>
        <end position="110"/>
    </location>
</feature>
<keyword evidence="3" id="KW-1185">Reference proteome</keyword>
<dbReference type="EMBL" id="JASAOK010000044">
    <property type="protein sequence ID" value="KAK6213406.1"/>
    <property type="molecule type" value="Genomic_DNA"/>
</dbReference>
<keyword evidence="1" id="KW-0812">Transmembrane</keyword>
<protein>
    <submittedName>
        <fullName evidence="2">Uncharacterized protein</fullName>
    </submittedName>
</protein>
<dbReference type="Proteomes" id="UP001327957">
    <property type="component" value="Unassembled WGS sequence"/>
</dbReference>
<sequence length="254" mass="28284">MDWASTVIDSWEAVRLLCARHHVFLEILWISSMYLRYLVPSWRKVTTPKHAKYVKLPWIPLALHVLIGTVELFRYYYHLAVTGEPPEPNVTDLVLGLVMAAGSFHLAAYVHGGNIPFVRKTFQGMAAQRALASTLGYVHGDAQWHRASVKLLNNFTWVRWIWACGGHLQGIRTHGDAFTAAVVASHPLALWEGDYPAGIPLFGAIVFALLAVDKWASRKLDGKPGFVPRVLAHCGLVTVKKGYFETASSGEKLE</sequence>
<evidence type="ECO:0000256" key="1">
    <source>
        <dbReference type="SAM" id="Phobius"/>
    </source>
</evidence>
<comment type="caution">
    <text evidence="2">The sequence shown here is derived from an EMBL/GenBank/DDBJ whole genome shotgun (WGS) entry which is preliminary data.</text>
</comment>
<feature type="transmembrane region" description="Helical" evidence="1">
    <location>
        <begin position="59"/>
        <end position="77"/>
    </location>
</feature>
<keyword evidence="1" id="KW-1133">Transmembrane helix</keyword>
<gene>
    <name evidence="2" type="ORF">QIS74_09408</name>
</gene>
<organism evidence="2 3">
    <name type="scientific">Colletotrichum tabaci</name>
    <dbReference type="NCBI Taxonomy" id="1209068"/>
    <lineage>
        <taxon>Eukaryota</taxon>
        <taxon>Fungi</taxon>
        <taxon>Dikarya</taxon>
        <taxon>Ascomycota</taxon>
        <taxon>Pezizomycotina</taxon>
        <taxon>Sordariomycetes</taxon>
        <taxon>Hypocreomycetidae</taxon>
        <taxon>Glomerellales</taxon>
        <taxon>Glomerellaceae</taxon>
        <taxon>Colletotrichum</taxon>
        <taxon>Colletotrichum destructivum species complex</taxon>
    </lineage>
</organism>
<proteinExistence type="predicted"/>
<accession>A0AAV9T561</accession>
<keyword evidence="1" id="KW-0472">Membrane</keyword>
<evidence type="ECO:0000313" key="2">
    <source>
        <dbReference type="EMBL" id="KAK6213406.1"/>
    </source>
</evidence>